<dbReference type="GO" id="GO:0005615">
    <property type="term" value="C:extracellular space"/>
    <property type="evidence" value="ECO:0007669"/>
    <property type="project" value="TreeGrafter"/>
</dbReference>
<dbReference type="FunFam" id="2.30.180.10:FF:000032">
    <property type="entry name" value="Fasciclin domain-containing protein, putative"/>
    <property type="match status" value="1"/>
</dbReference>
<keyword evidence="3" id="KW-1185">Reference proteome</keyword>
<dbReference type="GO" id="GO:0030198">
    <property type="term" value="P:extracellular matrix organization"/>
    <property type="evidence" value="ECO:0007669"/>
    <property type="project" value="TreeGrafter"/>
</dbReference>
<dbReference type="PROSITE" id="PS50213">
    <property type="entry name" value="FAS1"/>
    <property type="match status" value="4"/>
</dbReference>
<reference evidence="2 3" key="1">
    <citation type="submission" date="2023-11" db="EMBL/GenBank/DDBJ databases">
        <title>Halocaridina rubra genome assembly.</title>
        <authorList>
            <person name="Smith C."/>
        </authorList>
    </citation>
    <scope>NUCLEOTIDE SEQUENCE [LARGE SCALE GENOMIC DNA]</scope>
    <source>
        <strain evidence="2">EP-1</strain>
        <tissue evidence="2">Whole</tissue>
    </source>
</reference>
<dbReference type="GO" id="GO:0050839">
    <property type="term" value="F:cell adhesion molecule binding"/>
    <property type="evidence" value="ECO:0007669"/>
    <property type="project" value="TreeGrafter"/>
</dbReference>
<evidence type="ECO:0000313" key="3">
    <source>
        <dbReference type="Proteomes" id="UP001381693"/>
    </source>
</evidence>
<organism evidence="2 3">
    <name type="scientific">Halocaridina rubra</name>
    <name type="common">Hawaiian red shrimp</name>
    <dbReference type="NCBI Taxonomy" id="373956"/>
    <lineage>
        <taxon>Eukaryota</taxon>
        <taxon>Metazoa</taxon>
        <taxon>Ecdysozoa</taxon>
        <taxon>Arthropoda</taxon>
        <taxon>Crustacea</taxon>
        <taxon>Multicrustacea</taxon>
        <taxon>Malacostraca</taxon>
        <taxon>Eumalacostraca</taxon>
        <taxon>Eucarida</taxon>
        <taxon>Decapoda</taxon>
        <taxon>Pleocyemata</taxon>
        <taxon>Caridea</taxon>
        <taxon>Atyoidea</taxon>
        <taxon>Atyidae</taxon>
        <taxon>Halocaridina</taxon>
    </lineage>
</organism>
<dbReference type="PANTHER" id="PTHR10900:SF77">
    <property type="entry name" value="FI19380P1"/>
    <property type="match status" value="1"/>
</dbReference>
<dbReference type="Gene3D" id="2.30.180.10">
    <property type="entry name" value="FAS1 domain"/>
    <property type="match status" value="4"/>
</dbReference>
<sequence>MRSLPDTLQDIGATDFLSLAKSAGMEKMLSHNLTIFAPTNEAMQEFTADLEADNELANGLDGERAQNEVYRRRQRSINKHDMVLAHLTQGIHYASNLHDEQVLYTLANNSSLRINTYSTLPPAATVNCARLVTINQHSVNGVVHTIDKVLKPITKSLADLISSDSQFSIFKQLIGNADMLNKLREPGQLTVFAPTDAAFRSLPETVLDALIEGNACLESVIKNHILPNVICSAAVQGKARTVNLLDTYLMLEKTDEEKMFVEESEIVARDMVGTNGVMHVIDAPLMPEEAKPVKEVLDSHNLTRFLDMLEAAGMTEELNGLSDVTVFAPSNEAIESIPEDVMAKILEDTEKLRNILSYHLVTPSLKASDINNDHIATTRSDLPLRINLYSRTPLLAALMRHGGSQGIRMTAGCSPVSTLDSRACGAVVHIVEKLFVVPKESVMHHLESKEDFSIFTEFLKNTGLNNTLTEEGPFTVLAPSDHVFRALPKFELDHIRDNPEVQELLIKQHVLKEHICCTGINPNTWLFMDHKRALDGSAVHVRRTNTGRLMAGPARITHCSAPTQNGLVHTVNDLLVNIRPRRKFGAEERVQRPIFSTPGLQFIFG</sequence>
<protein>
    <recommendedName>
        <fullName evidence="1">FAS1 domain-containing protein</fullName>
    </recommendedName>
</protein>
<dbReference type="PANTHER" id="PTHR10900">
    <property type="entry name" value="PERIOSTIN-RELATED"/>
    <property type="match status" value="1"/>
</dbReference>
<dbReference type="EMBL" id="JAXCGZ010004185">
    <property type="protein sequence ID" value="KAK7082117.1"/>
    <property type="molecule type" value="Genomic_DNA"/>
</dbReference>
<dbReference type="InterPro" id="IPR036378">
    <property type="entry name" value="FAS1_dom_sf"/>
</dbReference>
<comment type="caution">
    <text evidence="2">The sequence shown here is derived from an EMBL/GenBank/DDBJ whole genome shotgun (WGS) entry which is preliminary data.</text>
</comment>
<dbReference type="InterPro" id="IPR050904">
    <property type="entry name" value="Adhesion/Biosynth-related"/>
</dbReference>
<dbReference type="Pfam" id="PF02469">
    <property type="entry name" value="Fasciclin"/>
    <property type="match status" value="4"/>
</dbReference>
<feature type="domain" description="FAS1" evidence="1">
    <location>
        <begin position="289"/>
        <end position="435"/>
    </location>
</feature>
<dbReference type="SMART" id="SM00554">
    <property type="entry name" value="FAS1"/>
    <property type="match status" value="4"/>
</dbReference>
<evidence type="ECO:0000313" key="2">
    <source>
        <dbReference type="EMBL" id="KAK7082117.1"/>
    </source>
</evidence>
<gene>
    <name evidence="2" type="ORF">SK128_015083</name>
</gene>
<accession>A0AAN9AEX0</accession>
<dbReference type="AlphaFoldDB" id="A0AAN9AEX0"/>
<feature type="domain" description="FAS1" evidence="1">
    <location>
        <begin position="439"/>
        <end position="575"/>
    </location>
</feature>
<dbReference type="GO" id="GO:0031012">
    <property type="term" value="C:extracellular matrix"/>
    <property type="evidence" value="ECO:0007669"/>
    <property type="project" value="TreeGrafter"/>
</dbReference>
<feature type="domain" description="FAS1" evidence="1">
    <location>
        <begin position="1"/>
        <end position="150"/>
    </location>
</feature>
<feature type="domain" description="FAS1" evidence="1">
    <location>
        <begin position="154"/>
        <end position="285"/>
    </location>
</feature>
<proteinExistence type="predicted"/>
<evidence type="ECO:0000259" key="1">
    <source>
        <dbReference type="PROSITE" id="PS50213"/>
    </source>
</evidence>
<name>A0AAN9AEX0_HALRR</name>
<dbReference type="GO" id="GO:0007155">
    <property type="term" value="P:cell adhesion"/>
    <property type="evidence" value="ECO:0007669"/>
    <property type="project" value="TreeGrafter"/>
</dbReference>
<dbReference type="SUPFAM" id="SSF82153">
    <property type="entry name" value="FAS1 domain"/>
    <property type="match status" value="4"/>
</dbReference>
<dbReference type="InterPro" id="IPR000782">
    <property type="entry name" value="FAS1_domain"/>
</dbReference>
<dbReference type="Proteomes" id="UP001381693">
    <property type="component" value="Unassembled WGS sequence"/>
</dbReference>